<comment type="caution">
    <text evidence="4">The sequence shown here is derived from an EMBL/GenBank/DDBJ whole genome shotgun (WGS) entry which is preliminary data.</text>
</comment>
<feature type="transmembrane region" description="Helical" evidence="3">
    <location>
        <begin position="84"/>
        <end position="104"/>
    </location>
</feature>
<feature type="coiled-coil region" evidence="1">
    <location>
        <begin position="120"/>
        <end position="184"/>
    </location>
</feature>
<proteinExistence type="predicted"/>
<evidence type="ECO:0000256" key="3">
    <source>
        <dbReference type="SAM" id="Phobius"/>
    </source>
</evidence>
<gene>
    <name evidence="4" type="ORF">EA58_18245</name>
</gene>
<protein>
    <recommendedName>
        <fullName evidence="6">Preprotein translocase subunit SecY</fullName>
    </recommendedName>
</protein>
<feature type="compositionally biased region" description="Basic and acidic residues" evidence="2">
    <location>
        <begin position="273"/>
        <end position="284"/>
    </location>
</feature>
<sequence length="387" mass="42067">MVSDNAIPGKGAIRFPKGRFAMWTVYSFTGASILASIIFSLLLFLSIDENPVMQVLFGGLAVIFELGKFFAWYEFGERRARRSYTGAASAFAFYSVLAAISIGGSVGGIQSATNQAQSHVSVQQSKINAYNMQIEAIEKQIALNNVAAQKYIQMARIATGVTRIQRENSKLRKQQQALAIERDNLPVVSQGSVLGLIDGLAKTLKVSTEAAQLGLVIFLSILLDFFAAFFVGLIGEELRFRQNFNRKHAIYVSDTTVRPSDAVLNPAHSAENATKEATVRESTTRENAASPTAGLATLALEAAHEKQTNQAESEDQLPPYDRVVGALASNAVSCSKRAIIRALKLTTDEVDAVFHQMMQEGLVSKKPNHHFQWHGVPATAEESAPMG</sequence>
<evidence type="ECO:0000256" key="1">
    <source>
        <dbReference type="SAM" id="Coils"/>
    </source>
</evidence>
<name>A0A066RIJ8_9GAMM</name>
<accession>A0A066RIJ8</accession>
<evidence type="ECO:0000313" key="5">
    <source>
        <dbReference type="Proteomes" id="UP000027192"/>
    </source>
</evidence>
<keyword evidence="5" id="KW-1185">Reference proteome</keyword>
<evidence type="ECO:0000313" key="4">
    <source>
        <dbReference type="EMBL" id="KDM90255.1"/>
    </source>
</evidence>
<reference evidence="4 5" key="1">
    <citation type="submission" date="2014-04" db="EMBL/GenBank/DDBJ databases">
        <title>Draft genome sequence of Photobacterium halotolerans S2753: a solonamide, ngercheumicin and holomycin producer.</title>
        <authorList>
            <person name="Machado H.R."/>
            <person name="Gram L."/>
        </authorList>
    </citation>
    <scope>NUCLEOTIDE SEQUENCE [LARGE SCALE GENOMIC DNA]</scope>
    <source>
        <strain evidence="4 5">S2753</strain>
    </source>
</reference>
<feature type="transmembrane region" description="Helical" evidence="3">
    <location>
        <begin position="210"/>
        <end position="234"/>
    </location>
</feature>
<keyword evidence="3" id="KW-0472">Membrane</keyword>
<organism evidence="4 5">
    <name type="scientific">Photobacterium galatheae</name>
    <dbReference type="NCBI Taxonomy" id="1654360"/>
    <lineage>
        <taxon>Bacteria</taxon>
        <taxon>Pseudomonadati</taxon>
        <taxon>Pseudomonadota</taxon>
        <taxon>Gammaproteobacteria</taxon>
        <taxon>Vibrionales</taxon>
        <taxon>Vibrionaceae</taxon>
        <taxon>Photobacterium</taxon>
    </lineage>
</organism>
<dbReference type="Proteomes" id="UP000027192">
    <property type="component" value="Unassembled WGS sequence"/>
</dbReference>
<feature type="transmembrane region" description="Helical" evidence="3">
    <location>
        <begin position="20"/>
        <end position="45"/>
    </location>
</feature>
<evidence type="ECO:0008006" key="6">
    <source>
        <dbReference type="Google" id="ProtNLM"/>
    </source>
</evidence>
<keyword evidence="1" id="KW-0175">Coiled coil</keyword>
<evidence type="ECO:0000256" key="2">
    <source>
        <dbReference type="SAM" id="MobiDB-lite"/>
    </source>
</evidence>
<dbReference type="EMBL" id="JMIB01000036">
    <property type="protein sequence ID" value="KDM90255.1"/>
    <property type="molecule type" value="Genomic_DNA"/>
</dbReference>
<feature type="transmembrane region" description="Helical" evidence="3">
    <location>
        <begin position="51"/>
        <end position="72"/>
    </location>
</feature>
<keyword evidence="3" id="KW-0812">Transmembrane</keyword>
<dbReference type="AlphaFoldDB" id="A0A066RIJ8"/>
<keyword evidence="3" id="KW-1133">Transmembrane helix</keyword>
<feature type="region of interest" description="Disordered" evidence="2">
    <location>
        <begin position="267"/>
        <end position="290"/>
    </location>
</feature>